<gene>
    <name evidence="2" type="ORF">SAMN05421504_110138</name>
</gene>
<keyword evidence="3" id="KW-1185">Reference proteome</keyword>
<evidence type="ECO:0000256" key="1">
    <source>
        <dbReference type="SAM" id="MobiDB-lite"/>
    </source>
</evidence>
<reference evidence="2 3" key="1">
    <citation type="submission" date="2016-10" db="EMBL/GenBank/DDBJ databases">
        <authorList>
            <person name="de Groot N.N."/>
        </authorList>
    </citation>
    <scope>NUCLEOTIDE SEQUENCE [LARGE SCALE GENOMIC DNA]</scope>
    <source>
        <strain evidence="2 3">CPCC 202699</strain>
    </source>
</reference>
<dbReference type="STRING" id="589385.SAMN05421504_110138"/>
<organism evidence="2 3">
    <name type="scientific">Amycolatopsis xylanica</name>
    <dbReference type="NCBI Taxonomy" id="589385"/>
    <lineage>
        <taxon>Bacteria</taxon>
        <taxon>Bacillati</taxon>
        <taxon>Actinomycetota</taxon>
        <taxon>Actinomycetes</taxon>
        <taxon>Pseudonocardiales</taxon>
        <taxon>Pseudonocardiaceae</taxon>
        <taxon>Amycolatopsis</taxon>
    </lineage>
</organism>
<dbReference type="AlphaFoldDB" id="A0A1H3QWI4"/>
<accession>A0A1H3QWI4</accession>
<evidence type="ECO:0000313" key="3">
    <source>
        <dbReference type="Proteomes" id="UP000199515"/>
    </source>
</evidence>
<feature type="compositionally biased region" description="Basic and acidic residues" evidence="1">
    <location>
        <begin position="100"/>
        <end position="111"/>
    </location>
</feature>
<sequence>MSGPEEPNTLNTTEALDEDELRVDPLEAGVEPPEHYSAADRFGTTAAETREGESLERRLSEEEPDVSGDEVPETPLAIAPADQLDDSIDEIPPDVEPVAPDEHTYQRHSDPSPDEQADRAGGSVAESIRESG</sequence>
<feature type="region of interest" description="Disordered" evidence="1">
    <location>
        <begin position="1"/>
        <end position="132"/>
    </location>
</feature>
<name>A0A1H3QWI4_9PSEU</name>
<evidence type="ECO:0000313" key="2">
    <source>
        <dbReference type="EMBL" id="SDZ17952.1"/>
    </source>
</evidence>
<feature type="compositionally biased region" description="Acidic residues" evidence="1">
    <location>
        <begin position="83"/>
        <end position="93"/>
    </location>
</feature>
<evidence type="ECO:0008006" key="4">
    <source>
        <dbReference type="Google" id="ProtNLM"/>
    </source>
</evidence>
<dbReference type="Proteomes" id="UP000199515">
    <property type="component" value="Unassembled WGS sequence"/>
</dbReference>
<feature type="compositionally biased region" description="Basic and acidic residues" evidence="1">
    <location>
        <begin position="48"/>
        <end position="61"/>
    </location>
</feature>
<dbReference type="EMBL" id="FNON01000010">
    <property type="protein sequence ID" value="SDZ17952.1"/>
    <property type="molecule type" value="Genomic_DNA"/>
</dbReference>
<dbReference type="OrthoDB" id="4565554at2"/>
<proteinExistence type="predicted"/>
<feature type="compositionally biased region" description="Acidic residues" evidence="1">
    <location>
        <begin position="62"/>
        <end position="72"/>
    </location>
</feature>
<protein>
    <recommendedName>
        <fullName evidence="4">DUF5709 domain-containing protein</fullName>
    </recommendedName>
</protein>